<proteinExistence type="predicted"/>
<sequence>MRETRLCGKGRKHRREGVPQVFRYKKSIPVSYERQGYIYFSSLLYRELPERAQEKILNLCIAAGKENYQALFEFVTTDVGAQAVCLRHHLSPSTLERAVRRYYEVFPRKI</sequence>
<accession>A0A8S5UUQ0</accession>
<evidence type="ECO:0000313" key="1">
    <source>
        <dbReference type="EMBL" id="DAF98102.1"/>
    </source>
</evidence>
<reference evidence="1" key="1">
    <citation type="journal article" date="2021" name="Proc. Natl. Acad. Sci. U.S.A.">
        <title>A Catalog of Tens of Thousands of Viruses from Human Metagenomes Reveals Hidden Associations with Chronic Diseases.</title>
        <authorList>
            <person name="Tisza M.J."/>
            <person name="Buck C.B."/>
        </authorList>
    </citation>
    <scope>NUCLEOTIDE SEQUENCE</scope>
    <source>
        <strain evidence="1">CtIpM11</strain>
    </source>
</reference>
<dbReference type="EMBL" id="BK016142">
    <property type="protein sequence ID" value="DAF98102.1"/>
    <property type="molecule type" value="Genomic_DNA"/>
</dbReference>
<organism evidence="1">
    <name type="scientific">Podoviridae sp. ctIpM11</name>
    <dbReference type="NCBI Taxonomy" id="2825240"/>
    <lineage>
        <taxon>Viruses</taxon>
        <taxon>Duplodnaviria</taxon>
        <taxon>Heunggongvirae</taxon>
        <taxon>Uroviricota</taxon>
        <taxon>Caudoviricetes</taxon>
    </lineage>
</organism>
<name>A0A8S5UUQ0_9CAUD</name>
<protein>
    <submittedName>
        <fullName evidence="1">Adhesin biosynthesis transcription regulatory protein</fullName>
    </submittedName>
</protein>